<dbReference type="GO" id="GO:0004553">
    <property type="term" value="F:hydrolase activity, hydrolyzing O-glycosyl compounds"/>
    <property type="evidence" value="ECO:0007669"/>
    <property type="project" value="InterPro"/>
</dbReference>
<evidence type="ECO:0000313" key="7">
    <source>
        <dbReference type="Proteomes" id="UP000734854"/>
    </source>
</evidence>
<accession>A0A8J5GWM8</accession>
<name>A0A8J5GWM8_ZINOF</name>
<dbReference type="AlphaFoldDB" id="A0A8J5GWM8"/>
<dbReference type="EMBL" id="JACMSC010000009">
    <property type="protein sequence ID" value="KAG6507808.1"/>
    <property type="molecule type" value="Genomic_DNA"/>
</dbReference>
<dbReference type="PROSITE" id="PS00587">
    <property type="entry name" value="GLYCOSYL_HYDROL_F17"/>
    <property type="match status" value="1"/>
</dbReference>
<reference evidence="6 7" key="1">
    <citation type="submission" date="2020-08" db="EMBL/GenBank/DDBJ databases">
        <title>Plant Genome Project.</title>
        <authorList>
            <person name="Zhang R.-G."/>
        </authorList>
    </citation>
    <scope>NUCLEOTIDE SEQUENCE [LARGE SCALE GENOMIC DNA]</scope>
    <source>
        <tissue evidence="6">Rhizome</tissue>
    </source>
</reference>
<dbReference type="SUPFAM" id="SSF51445">
    <property type="entry name" value="(Trans)glycosidases"/>
    <property type="match status" value="1"/>
</dbReference>
<dbReference type="Gene3D" id="3.20.20.80">
    <property type="entry name" value="Glycosidases"/>
    <property type="match status" value="2"/>
</dbReference>
<dbReference type="Proteomes" id="UP000734854">
    <property type="component" value="Unassembled WGS sequence"/>
</dbReference>
<dbReference type="GO" id="GO:0005975">
    <property type="term" value="P:carbohydrate metabolic process"/>
    <property type="evidence" value="ECO:0007669"/>
    <property type="project" value="InterPro"/>
</dbReference>
<protein>
    <recommendedName>
        <fullName evidence="8">Glucan endo-1,3-beta-D-glucosidase</fullName>
    </recommendedName>
</protein>
<dbReference type="InterPro" id="IPR044965">
    <property type="entry name" value="Glyco_hydro_17_plant"/>
</dbReference>
<gene>
    <name evidence="6" type="ORF">ZIOFF_033161</name>
</gene>
<proteinExistence type="inferred from homology"/>
<evidence type="ECO:0000256" key="3">
    <source>
        <dbReference type="ARBA" id="ARBA00023295"/>
    </source>
</evidence>
<evidence type="ECO:0008006" key="8">
    <source>
        <dbReference type="Google" id="ProtNLM"/>
    </source>
</evidence>
<keyword evidence="2 5" id="KW-0378">Hydrolase</keyword>
<dbReference type="InterPro" id="IPR017853">
    <property type="entry name" value="GH"/>
</dbReference>
<evidence type="ECO:0000256" key="2">
    <source>
        <dbReference type="ARBA" id="ARBA00022801"/>
    </source>
</evidence>
<sequence>MPPPFESAPGYGMQGNNLPEPSAVVSLYRSHNIGRMRLYGPDQAALRALRNSGIQLIMDMPRTERETILFKKRHTGLIKKFIMDGDAQYVLPAMRNLHHALESAGLDDRLTVDTGVLGSTFLPSNDAFSADTSSPFLVSFYTYPLHSGNNSMVSLSYALMNHPAVWIDDTFAYTYPFNSLVDPFYAALKREGAPQVPVVVAETGWPSQGVAGPSTENTQTYNQNPIRRIGKGTPARSGEIEVYIYGMFHEDQKSHESKAKFGLFSPDMQSVYPLGFSWKHST</sequence>
<organism evidence="6 7">
    <name type="scientific">Zingiber officinale</name>
    <name type="common">Ginger</name>
    <name type="synonym">Amomum zingiber</name>
    <dbReference type="NCBI Taxonomy" id="94328"/>
    <lineage>
        <taxon>Eukaryota</taxon>
        <taxon>Viridiplantae</taxon>
        <taxon>Streptophyta</taxon>
        <taxon>Embryophyta</taxon>
        <taxon>Tracheophyta</taxon>
        <taxon>Spermatophyta</taxon>
        <taxon>Magnoliopsida</taxon>
        <taxon>Liliopsida</taxon>
        <taxon>Zingiberales</taxon>
        <taxon>Zingiberaceae</taxon>
        <taxon>Zingiber</taxon>
    </lineage>
</organism>
<evidence type="ECO:0000256" key="4">
    <source>
        <dbReference type="RuleBase" id="RU004335"/>
    </source>
</evidence>
<comment type="similarity">
    <text evidence="1 4">Belongs to the glycosyl hydrolase 17 family.</text>
</comment>
<keyword evidence="3 5" id="KW-0326">Glycosidase</keyword>
<evidence type="ECO:0000313" key="6">
    <source>
        <dbReference type="EMBL" id="KAG6507808.1"/>
    </source>
</evidence>
<keyword evidence="7" id="KW-1185">Reference proteome</keyword>
<dbReference type="InterPro" id="IPR000490">
    <property type="entry name" value="Glyco_hydro_17"/>
</dbReference>
<comment type="caution">
    <text evidence="6">The sequence shown here is derived from an EMBL/GenBank/DDBJ whole genome shotgun (WGS) entry which is preliminary data.</text>
</comment>
<evidence type="ECO:0000256" key="5">
    <source>
        <dbReference type="RuleBase" id="RU004336"/>
    </source>
</evidence>
<evidence type="ECO:0000256" key="1">
    <source>
        <dbReference type="ARBA" id="ARBA00008773"/>
    </source>
</evidence>
<dbReference type="Pfam" id="PF00332">
    <property type="entry name" value="Glyco_hydro_17"/>
    <property type="match status" value="2"/>
</dbReference>
<dbReference type="PANTHER" id="PTHR32227">
    <property type="entry name" value="GLUCAN ENDO-1,3-BETA-GLUCOSIDASE BG1-RELATED-RELATED"/>
    <property type="match status" value="1"/>
</dbReference>